<dbReference type="AlphaFoldDB" id="A0A540MUQ9"/>
<organism evidence="1 2">
    <name type="scientific">Malus baccata</name>
    <name type="common">Siberian crab apple</name>
    <name type="synonym">Pyrus baccata</name>
    <dbReference type="NCBI Taxonomy" id="106549"/>
    <lineage>
        <taxon>Eukaryota</taxon>
        <taxon>Viridiplantae</taxon>
        <taxon>Streptophyta</taxon>
        <taxon>Embryophyta</taxon>
        <taxon>Tracheophyta</taxon>
        <taxon>Spermatophyta</taxon>
        <taxon>Magnoliopsida</taxon>
        <taxon>eudicotyledons</taxon>
        <taxon>Gunneridae</taxon>
        <taxon>Pentapetalae</taxon>
        <taxon>rosids</taxon>
        <taxon>fabids</taxon>
        <taxon>Rosales</taxon>
        <taxon>Rosaceae</taxon>
        <taxon>Amygdaloideae</taxon>
        <taxon>Maleae</taxon>
        <taxon>Malus</taxon>
    </lineage>
</organism>
<sequence>MKVHSAVSSVGVEEPMGAPSRNLQIQAAGCYNLSPATGEVQNQKCFRCLLGHNPAEESNNINQLIGLTHPSPVFKQFLYTRT</sequence>
<comment type="caution">
    <text evidence="1">The sequence shown here is derived from an EMBL/GenBank/DDBJ whole genome shotgun (WGS) entry which is preliminary data.</text>
</comment>
<dbReference type="Proteomes" id="UP000315295">
    <property type="component" value="Unassembled WGS sequence"/>
</dbReference>
<protein>
    <submittedName>
        <fullName evidence="1">Uncharacterized protein</fullName>
    </submittedName>
</protein>
<name>A0A540MUQ9_MALBA</name>
<keyword evidence="2" id="KW-1185">Reference proteome</keyword>
<gene>
    <name evidence="1" type="ORF">C1H46_011910</name>
</gene>
<evidence type="ECO:0000313" key="2">
    <source>
        <dbReference type="Proteomes" id="UP000315295"/>
    </source>
</evidence>
<dbReference type="EMBL" id="VIEB01000175">
    <property type="protein sequence ID" value="TQE02502.1"/>
    <property type="molecule type" value="Genomic_DNA"/>
</dbReference>
<accession>A0A540MUQ9</accession>
<reference evidence="1 2" key="1">
    <citation type="journal article" date="2019" name="G3 (Bethesda)">
        <title>Sequencing of a Wild Apple (Malus baccata) Genome Unravels the Differences Between Cultivated and Wild Apple Species Regarding Disease Resistance and Cold Tolerance.</title>
        <authorList>
            <person name="Chen X."/>
        </authorList>
    </citation>
    <scope>NUCLEOTIDE SEQUENCE [LARGE SCALE GENOMIC DNA]</scope>
    <source>
        <strain evidence="2">cv. Shandingzi</strain>
        <tissue evidence="1">Leaves</tissue>
    </source>
</reference>
<proteinExistence type="predicted"/>
<evidence type="ECO:0000313" key="1">
    <source>
        <dbReference type="EMBL" id="TQE02502.1"/>
    </source>
</evidence>